<dbReference type="Gene3D" id="3.20.170.30">
    <property type="match status" value="1"/>
</dbReference>
<reference evidence="6 7" key="1">
    <citation type="submission" date="2016-10" db="EMBL/GenBank/DDBJ databases">
        <authorList>
            <person name="de Groot N.N."/>
        </authorList>
    </citation>
    <scope>NUCLEOTIDE SEQUENCE [LARGE SCALE GENOMIC DNA]</scope>
    <source>
        <strain evidence="6 7">DSM 22187</strain>
    </source>
</reference>
<dbReference type="AlphaFoldDB" id="A0A1H6W7I1"/>
<dbReference type="PANTHER" id="PTHR12684">
    <property type="entry name" value="PUTATIVE PHOSPHOTRANSFERASE"/>
    <property type="match status" value="1"/>
</dbReference>
<dbReference type="InterPro" id="IPR042080">
    <property type="entry name" value="RNA_2'-PTrans_N"/>
</dbReference>
<gene>
    <name evidence="5" type="primary">kptA</name>
    <name evidence="6" type="ORF">SAMN05444271_12019</name>
</gene>
<accession>A0A2H4PYQ7</accession>
<evidence type="ECO:0000256" key="1">
    <source>
        <dbReference type="ARBA" id="ARBA00009836"/>
    </source>
</evidence>
<evidence type="ECO:0000313" key="7">
    <source>
        <dbReference type="Proteomes" id="UP000198888"/>
    </source>
</evidence>
<dbReference type="PANTHER" id="PTHR12684:SF2">
    <property type="entry name" value="TRNA 2'-PHOSPHOTRANSFERASE 1"/>
    <property type="match status" value="1"/>
</dbReference>
<name>A0A1H6W7I1_9EURY</name>
<dbReference type="GO" id="GO:0003950">
    <property type="term" value="F:NAD+ poly-ADP-ribosyltransferase activity"/>
    <property type="evidence" value="ECO:0007669"/>
    <property type="project" value="InterPro"/>
</dbReference>
<dbReference type="EC" id="2.7.1.-" evidence="5"/>
<dbReference type="OrthoDB" id="24376at2157"/>
<comment type="function">
    <text evidence="4 5">Removes the 2'-phosphate from RNA via an intermediate in which the phosphate is ADP-ribosylated by NAD followed by a presumed transesterification to release the RNA and generate ADP-ribose 1''-2''-cyclic phosphate (APPR&gt;P). May function as an ADP-ribosylase.</text>
</comment>
<dbReference type="Proteomes" id="UP000198888">
    <property type="component" value="Unassembled WGS sequence"/>
</dbReference>
<proteinExistence type="inferred from homology"/>
<keyword evidence="2 5" id="KW-0808">Transferase</keyword>
<keyword evidence="7" id="KW-1185">Reference proteome</keyword>
<comment type="similarity">
    <text evidence="1 5">Belongs to the KptA/TPT1 family.</text>
</comment>
<dbReference type="InterPro" id="IPR022928">
    <property type="entry name" value="RNA_2'-PTrans_KptA"/>
</dbReference>
<dbReference type="GO" id="GO:0000215">
    <property type="term" value="F:tRNA 2'-phosphotransferase activity"/>
    <property type="evidence" value="ECO:0007669"/>
    <property type="project" value="TreeGrafter"/>
</dbReference>
<dbReference type="SUPFAM" id="SSF56399">
    <property type="entry name" value="ADP-ribosylation"/>
    <property type="match status" value="1"/>
</dbReference>
<dbReference type="Gene3D" id="1.10.10.970">
    <property type="entry name" value="RNA 2'-phosphotransferase, Tpt1/KptA family, N-terminal domain"/>
    <property type="match status" value="1"/>
</dbReference>
<dbReference type="EMBL" id="FNYR01000020">
    <property type="protein sequence ID" value="SEJ08452.1"/>
    <property type="molecule type" value="Genomic_DNA"/>
</dbReference>
<dbReference type="STRING" id="1073996.SAMN05444271_12019"/>
<dbReference type="KEGG" id="hae:halTADL_0426"/>
<dbReference type="InterPro" id="IPR042081">
    <property type="entry name" value="RNA_2'-PTrans_C"/>
</dbReference>
<dbReference type="Pfam" id="PF01885">
    <property type="entry name" value="PTS_2-RNA"/>
    <property type="match status" value="1"/>
</dbReference>
<protein>
    <recommendedName>
        <fullName evidence="5">Probable RNA 2'-phosphotransferase</fullName>
        <ecNumber evidence="5">2.7.1.-</ecNumber>
    </recommendedName>
</protein>
<keyword evidence="3 5" id="KW-0520">NAD</keyword>
<dbReference type="GeneID" id="35001249"/>
<evidence type="ECO:0000256" key="2">
    <source>
        <dbReference type="ARBA" id="ARBA00022679"/>
    </source>
</evidence>
<evidence type="ECO:0000313" key="6">
    <source>
        <dbReference type="EMBL" id="SEJ08452.1"/>
    </source>
</evidence>
<sequence>MSEIRLCDDHGPFSGGQCPVCDAAGTQRLSSRRRTRVSKFLSGALRHFPEDVGLDLDAAGWANRSTVVSRATEKYDWVDETAVDAVVRTDPKGRFEVDDDRIRAAYGHSVPVDLESGDRPVPAILYHGTAPDNVPSILDGGLRPMSRQHVHLSGSVKAAREVGSRHAADPVVLRVDAAAMVDDDNSITKRGRDVYTTDHVPPSYLSRHD</sequence>
<evidence type="ECO:0000256" key="5">
    <source>
        <dbReference type="HAMAP-Rule" id="MF_00299"/>
    </source>
</evidence>
<accession>A0A1H6W7I1</accession>
<dbReference type="RefSeq" id="WP_089673108.1">
    <property type="nucleotide sequence ID" value="NZ_CP024845.1"/>
</dbReference>
<evidence type="ECO:0000256" key="3">
    <source>
        <dbReference type="ARBA" id="ARBA00023027"/>
    </source>
</evidence>
<dbReference type="InterPro" id="IPR002745">
    <property type="entry name" value="Ptrans_KptA/Tpt1"/>
</dbReference>
<evidence type="ECO:0000256" key="4">
    <source>
        <dbReference type="ARBA" id="ARBA00025212"/>
    </source>
</evidence>
<organism evidence="6 7">
    <name type="scientific">Halohasta litchfieldiae</name>
    <dbReference type="NCBI Taxonomy" id="1073996"/>
    <lineage>
        <taxon>Archaea</taxon>
        <taxon>Methanobacteriati</taxon>
        <taxon>Methanobacteriota</taxon>
        <taxon>Stenosarchaea group</taxon>
        <taxon>Halobacteria</taxon>
        <taxon>Halobacteriales</taxon>
        <taxon>Haloferacaceae</taxon>
        <taxon>Halohasta</taxon>
    </lineage>
</organism>
<dbReference type="HAMAP" id="MF_00299">
    <property type="entry name" value="KptA"/>
    <property type="match status" value="1"/>
</dbReference>
<dbReference type="GO" id="GO:0006388">
    <property type="term" value="P:tRNA splicing, via endonucleolytic cleavage and ligation"/>
    <property type="evidence" value="ECO:0007669"/>
    <property type="project" value="UniProtKB-UniRule"/>
</dbReference>